<evidence type="ECO:0000313" key="3">
    <source>
        <dbReference type="EMBL" id="MBB3897106.1"/>
    </source>
</evidence>
<comment type="caution">
    <text evidence="3">The sequence shown here is derived from an EMBL/GenBank/DDBJ whole genome shotgun (WGS) entry which is preliminary data.</text>
</comment>
<keyword evidence="1" id="KW-0175">Coiled coil</keyword>
<feature type="domain" description="Phasin" evidence="2">
    <location>
        <begin position="6"/>
        <end position="104"/>
    </location>
</feature>
<name>A0A840A9B4_9PROT</name>
<dbReference type="Pfam" id="PF09361">
    <property type="entry name" value="Phasin_2"/>
    <property type="match status" value="1"/>
</dbReference>
<reference evidence="3 4" key="1">
    <citation type="submission" date="2020-08" db="EMBL/GenBank/DDBJ databases">
        <title>Genomic Encyclopedia of Type Strains, Phase IV (KMG-IV): sequencing the most valuable type-strain genomes for metagenomic binning, comparative biology and taxonomic classification.</title>
        <authorList>
            <person name="Goeker M."/>
        </authorList>
    </citation>
    <scope>NUCLEOTIDE SEQUENCE [LARGE SCALE GENOMIC DNA]</scope>
    <source>
        <strain evidence="3 4">DSM 19979</strain>
    </source>
</reference>
<evidence type="ECO:0000313" key="4">
    <source>
        <dbReference type="Proteomes" id="UP000553193"/>
    </source>
</evidence>
<proteinExistence type="predicted"/>
<dbReference type="NCBIfam" id="TIGR01841">
    <property type="entry name" value="phasin"/>
    <property type="match status" value="1"/>
</dbReference>
<sequence>MMDFQALAEAQRRNLEAMAAANRVAMEGAQAVARRNMELMQQTMAEMSEAMRGLTAMDGNPATKAAQQAELMKANYERAVASMKELADLIQKSNGEALEVLNRRFAEALEEMQSMVKKGA</sequence>
<evidence type="ECO:0000256" key="1">
    <source>
        <dbReference type="SAM" id="Coils"/>
    </source>
</evidence>
<dbReference type="InterPro" id="IPR018968">
    <property type="entry name" value="Phasin"/>
</dbReference>
<dbReference type="Proteomes" id="UP000553193">
    <property type="component" value="Unassembled WGS sequence"/>
</dbReference>
<dbReference type="EMBL" id="JACIDJ010000001">
    <property type="protein sequence ID" value="MBB3897106.1"/>
    <property type="molecule type" value="Genomic_DNA"/>
</dbReference>
<dbReference type="InterPro" id="IPR010127">
    <property type="entry name" value="Phasin_subfam-1"/>
</dbReference>
<keyword evidence="4" id="KW-1185">Reference proteome</keyword>
<gene>
    <name evidence="3" type="ORF">GGQ83_000532</name>
</gene>
<dbReference type="RefSeq" id="WP_242534837.1">
    <property type="nucleotide sequence ID" value="NZ_JACIDJ010000001.1"/>
</dbReference>
<organism evidence="3 4">
    <name type="scientific">Roseococcus suduntuyensis</name>
    <dbReference type="NCBI Taxonomy" id="455361"/>
    <lineage>
        <taxon>Bacteria</taxon>
        <taxon>Pseudomonadati</taxon>
        <taxon>Pseudomonadota</taxon>
        <taxon>Alphaproteobacteria</taxon>
        <taxon>Acetobacterales</taxon>
        <taxon>Roseomonadaceae</taxon>
        <taxon>Roseococcus</taxon>
    </lineage>
</organism>
<feature type="coiled-coil region" evidence="1">
    <location>
        <begin position="66"/>
        <end position="118"/>
    </location>
</feature>
<evidence type="ECO:0000259" key="2">
    <source>
        <dbReference type="Pfam" id="PF09361"/>
    </source>
</evidence>
<accession>A0A840A9B4</accession>
<dbReference type="AlphaFoldDB" id="A0A840A9B4"/>
<protein>
    <submittedName>
        <fullName evidence="3">Phasin family protein</fullName>
    </submittedName>
</protein>